<dbReference type="InterPro" id="IPR011990">
    <property type="entry name" value="TPR-like_helical_dom_sf"/>
</dbReference>
<organism evidence="2 3">
    <name type="scientific">Cephaloticoccus capnophilus</name>
    <dbReference type="NCBI Taxonomy" id="1548208"/>
    <lineage>
        <taxon>Bacteria</taxon>
        <taxon>Pseudomonadati</taxon>
        <taxon>Verrucomicrobiota</taxon>
        <taxon>Opitutia</taxon>
        <taxon>Opitutales</taxon>
        <taxon>Opitutaceae</taxon>
        <taxon>Cephaloticoccus</taxon>
    </lineage>
</organism>
<evidence type="ECO:0000259" key="1">
    <source>
        <dbReference type="Pfam" id="PF12688"/>
    </source>
</evidence>
<protein>
    <recommendedName>
        <fullName evidence="1">Tetratrico peptide repeat group 5 domain-containing protein</fullName>
    </recommendedName>
</protein>
<comment type="caution">
    <text evidence="2">The sequence shown here is derived from an EMBL/GenBank/DDBJ whole genome shotgun (WGS) entry which is preliminary data.</text>
</comment>
<name>A0A139SPN1_9BACT</name>
<reference evidence="2 3" key="1">
    <citation type="submission" date="2016-02" db="EMBL/GenBank/DDBJ databases">
        <authorList>
            <person name="Wen L."/>
            <person name="He K."/>
            <person name="Yang H."/>
        </authorList>
    </citation>
    <scope>NUCLEOTIDE SEQUENCE [LARGE SCALE GENOMIC DNA]</scope>
    <source>
        <strain evidence="2 3">CV41</strain>
    </source>
</reference>
<dbReference type="AlphaFoldDB" id="A0A139SPN1"/>
<dbReference type="Gene3D" id="1.25.40.10">
    <property type="entry name" value="Tetratricopeptide repeat domain"/>
    <property type="match status" value="1"/>
</dbReference>
<dbReference type="STRING" id="1548208.AXK12_03190"/>
<gene>
    <name evidence="2" type="ORF">AXK12_03190</name>
</gene>
<dbReference type="InterPro" id="IPR041656">
    <property type="entry name" value="TPR_5"/>
</dbReference>
<dbReference type="InterPro" id="IPR019734">
    <property type="entry name" value="TPR_rpt"/>
</dbReference>
<evidence type="ECO:0000313" key="3">
    <source>
        <dbReference type="Proteomes" id="UP000071392"/>
    </source>
</evidence>
<dbReference type="SUPFAM" id="SSF48452">
    <property type="entry name" value="TPR-like"/>
    <property type="match status" value="1"/>
</dbReference>
<keyword evidence="3" id="KW-1185">Reference proteome</keyword>
<proteinExistence type="predicted"/>
<sequence length="148" mass="16177">MGSRHGGRVHELLAALSDLDARYPNIAEINYQLAWTYEVLDRETEAVPLYEKAIALGLPENELCGALLGLGNTLRLIGKTARAVEVLRSASAQFPDNKELDAFLALALHAAGEPTEALRTLIDILCETSEDTGITAYQRALRHHASRL</sequence>
<dbReference type="EMBL" id="LSZP01000024">
    <property type="protein sequence ID" value="KXU36482.1"/>
    <property type="molecule type" value="Genomic_DNA"/>
</dbReference>
<dbReference type="Pfam" id="PF12688">
    <property type="entry name" value="TPR_5"/>
    <property type="match status" value="1"/>
</dbReference>
<feature type="domain" description="Tetratrico peptide repeat group 5" evidence="1">
    <location>
        <begin position="35"/>
        <end position="148"/>
    </location>
</feature>
<accession>A0A139SPN1</accession>
<dbReference type="SMART" id="SM00028">
    <property type="entry name" value="TPR"/>
    <property type="match status" value="2"/>
</dbReference>
<evidence type="ECO:0000313" key="2">
    <source>
        <dbReference type="EMBL" id="KXU36482.1"/>
    </source>
</evidence>
<dbReference type="Proteomes" id="UP000071392">
    <property type="component" value="Unassembled WGS sequence"/>
</dbReference>